<dbReference type="EMBL" id="JAAXKY010000038">
    <property type="protein sequence ID" value="NMH78182.1"/>
    <property type="molecule type" value="Genomic_DNA"/>
</dbReference>
<dbReference type="Gene3D" id="1.10.3020.10">
    <property type="entry name" value="alpha-amino acid ester hydrolase ( Helical cap domain)"/>
    <property type="match status" value="1"/>
</dbReference>
<dbReference type="NCBIfam" id="TIGR00976">
    <property type="entry name" value="CocE_NonD"/>
    <property type="match status" value="1"/>
</dbReference>
<dbReference type="RefSeq" id="WP_169396260.1">
    <property type="nucleotide sequence ID" value="NZ_BAAAJH010000021.1"/>
</dbReference>
<dbReference type="InterPro" id="IPR005674">
    <property type="entry name" value="CocE/Ser_esterase"/>
</dbReference>
<dbReference type="SUPFAM" id="SSF53474">
    <property type="entry name" value="alpha/beta-Hydrolases"/>
    <property type="match status" value="1"/>
</dbReference>
<proteinExistence type="predicted"/>
<dbReference type="GO" id="GO:0016787">
    <property type="term" value="F:hydrolase activity"/>
    <property type="evidence" value="ECO:0007669"/>
    <property type="project" value="UniProtKB-KW"/>
</dbReference>
<dbReference type="Pfam" id="PF08530">
    <property type="entry name" value="PepX_C"/>
    <property type="match status" value="1"/>
</dbReference>
<dbReference type="InterPro" id="IPR013736">
    <property type="entry name" value="Xaa-Pro_dipept_C"/>
</dbReference>
<evidence type="ECO:0000313" key="3">
    <source>
        <dbReference type="EMBL" id="NMH78182.1"/>
    </source>
</evidence>
<dbReference type="InterPro" id="IPR008979">
    <property type="entry name" value="Galactose-bd-like_sf"/>
</dbReference>
<evidence type="ECO:0000313" key="4">
    <source>
        <dbReference type="Proteomes" id="UP001296706"/>
    </source>
</evidence>
<protein>
    <submittedName>
        <fullName evidence="3">CocE/NonD family hydrolase</fullName>
    </submittedName>
</protein>
<name>A0ABX1RCS1_9PSEU</name>
<sequence>MVLDPNRRLQSLYVPVGDGVRLAVDVWLPVERVAAGEAVGAVVRTTRYHRAEEPTRVGPEFDANWAEGELWNAAGFAFVVADVRGTGASFGVRTSELGEREIADFGELIDWVAARPWSNGRVGVYGTSYEGQAAELVARLRNPHLVAVAALFSPNDPYRQLFYPGGAATAGRFARWMCESQLKDGVIGARERLGEMQGLPAESIELPTPVKPVDGPDGRTLLAEAVAEHQSNTDVHELMDQVPFHDDRVEGLDWAITTPAAAYEAIASTGVPLLVRVGWVDGAFVTGALTRFATLPNHQTVEIGPWGHGGRTYADTLLPVDPLDESDLTSPEGQDRRLVEFFARYLRADSAPPVGSGTLTYSTLGTDQWRTVDAWPPENLDVRRLYPGTAGELADDAGSESTVRYAIDPGSSTGPTNRWLAGEIGQGAAYPDRRGADETLLTFTSAPLSADFHLLGFPVVRLHLATSGIDGVVYVYLEDVGPDGSVTYLTEGCLRFLQRATAGPAEPTGLGVPRSFARADRLPVKPGENLDLVVELLPVSALLRSGHRIRIAIAGNDASCFSYYGSPGETFTLTLGESTYLDLPVLRRRAGVVRELAG</sequence>
<keyword evidence="4" id="KW-1185">Reference proteome</keyword>
<dbReference type="Gene3D" id="2.60.120.260">
    <property type="entry name" value="Galactose-binding domain-like"/>
    <property type="match status" value="1"/>
</dbReference>
<dbReference type="Gene3D" id="3.40.50.1820">
    <property type="entry name" value="alpha/beta hydrolase"/>
    <property type="match status" value="1"/>
</dbReference>
<comment type="caution">
    <text evidence="3">The sequence shown here is derived from an EMBL/GenBank/DDBJ whole genome shotgun (WGS) entry which is preliminary data.</text>
</comment>
<keyword evidence="1 3" id="KW-0378">Hydrolase</keyword>
<dbReference type="PANTHER" id="PTHR43056">
    <property type="entry name" value="PEPTIDASE S9 PROLYL OLIGOPEPTIDASE"/>
    <property type="match status" value="1"/>
</dbReference>
<organism evidence="3 4">
    <name type="scientific">Pseudonocardia xinjiangensis</name>
    <dbReference type="NCBI Taxonomy" id="75289"/>
    <lineage>
        <taxon>Bacteria</taxon>
        <taxon>Bacillati</taxon>
        <taxon>Actinomycetota</taxon>
        <taxon>Actinomycetes</taxon>
        <taxon>Pseudonocardiales</taxon>
        <taxon>Pseudonocardiaceae</taxon>
        <taxon>Pseudonocardia</taxon>
    </lineage>
</organism>
<dbReference type="PANTHER" id="PTHR43056:SF10">
    <property type="entry name" value="COCE_NOND FAMILY, PUTATIVE (AFU_ORTHOLOGUE AFUA_7G00600)-RELATED"/>
    <property type="match status" value="1"/>
</dbReference>
<feature type="domain" description="Xaa-Pro dipeptidyl-peptidase C-terminal" evidence="2">
    <location>
        <begin position="339"/>
        <end position="581"/>
    </location>
</feature>
<dbReference type="Pfam" id="PF02129">
    <property type="entry name" value="Peptidase_S15"/>
    <property type="match status" value="1"/>
</dbReference>
<evidence type="ECO:0000259" key="2">
    <source>
        <dbReference type="SMART" id="SM00939"/>
    </source>
</evidence>
<dbReference type="Proteomes" id="UP001296706">
    <property type="component" value="Unassembled WGS sequence"/>
</dbReference>
<dbReference type="InterPro" id="IPR029058">
    <property type="entry name" value="AB_hydrolase_fold"/>
</dbReference>
<dbReference type="SMART" id="SM00939">
    <property type="entry name" value="PepX_C"/>
    <property type="match status" value="1"/>
</dbReference>
<evidence type="ECO:0000256" key="1">
    <source>
        <dbReference type="ARBA" id="ARBA00022801"/>
    </source>
</evidence>
<reference evidence="3 4" key="1">
    <citation type="submission" date="2020-04" db="EMBL/GenBank/DDBJ databases">
        <authorList>
            <person name="Klaysubun C."/>
            <person name="Duangmal K."/>
            <person name="Lipun K."/>
        </authorList>
    </citation>
    <scope>NUCLEOTIDE SEQUENCE [LARGE SCALE GENOMIC DNA]</scope>
    <source>
        <strain evidence="3 4">JCM 11839</strain>
    </source>
</reference>
<dbReference type="InterPro" id="IPR000383">
    <property type="entry name" value="Xaa-Pro-like_dom"/>
</dbReference>
<accession>A0ABX1RCS1</accession>
<dbReference type="InterPro" id="IPR050585">
    <property type="entry name" value="Xaa-Pro_dipeptidyl-ppase/CocE"/>
</dbReference>
<gene>
    <name evidence="3" type="ORF">HF577_13950</name>
</gene>
<dbReference type="SUPFAM" id="SSF49785">
    <property type="entry name" value="Galactose-binding domain-like"/>
    <property type="match status" value="1"/>
</dbReference>